<keyword evidence="3" id="KW-1185">Reference proteome</keyword>
<feature type="domain" description="IraD/Gp25-like" evidence="1">
    <location>
        <begin position="37"/>
        <end position="123"/>
    </location>
</feature>
<evidence type="ECO:0000313" key="3">
    <source>
        <dbReference type="Proteomes" id="UP000037530"/>
    </source>
</evidence>
<dbReference type="PANTHER" id="PTHR38595:SF2">
    <property type="entry name" value="TYPE VI SECRETION SYSTEM BASEPLATE SUBUNIT TSSE"/>
    <property type="match status" value="1"/>
</dbReference>
<dbReference type="SUPFAM" id="SSF160719">
    <property type="entry name" value="gpW/gp25-like"/>
    <property type="match status" value="1"/>
</dbReference>
<accession>A0A0M0I565</accession>
<dbReference type="OrthoDB" id="119583at2"/>
<dbReference type="InterPro" id="IPR007048">
    <property type="entry name" value="IraD/Gp25-like"/>
</dbReference>
<protein>
    <submittedName>
        <fullName evidence="2">Lysozyme</fullName>
    </submittedName>
</protein>
<dbReference type="PANTHER" id="PTHR38595">
    <property type="entry name" value="CYTOPLASMIC PROTEIN-RELATED"/>
    <property type="match status" value="1"/>
</dbReference>
<dbReference type="NCBIfam" id="TIGR03357">
    <property type="entry name" value="VI_zyme"/>
    <property type="match status" value="1"/>
</dbReference>
<dbReference type="EMBL" id="LHPI01000001">
    <property type="protein sequence ID" value="KOO09277.1"/>
    <property type="molecule type" value="Genomic_DNA"/>
</dbReference>
<dbReference type="InterPro" id="IPR053176">
    <property type="entry name" value="T6SS_TssE1-like"/>
</dbReference>
<organism evidence="2 3">
    <name type="scientific">Vibrio hepatarius</name>
    <dbReference type="NCBI Taxonomy" id="171383"/>
    <lineage>
        <taxon>Bacteria</taxon>
        <taxon>Pseudomonadati</taxon>
        <taxon>Pseudomonadota</taxon>
        <taxon>Gammaproteobacteria</taxon>
        <taxon>Vibrionales</taxon>
        <taxon>Vibrionaceae</taxon>
        <taxon>Vibrio</taxon>
        <taxon>Vibrio oreintalis group</taxon>
    </lineage>
</organism>
<name>A0A0M0I565_9VIBR</name>
<dbReference type="Proteomes" id="UP000037530">
    <property type="component" value="Unassembled WGS sequence"/>
</dbReference>
<dbReference type="RefSeq" id="WP_053407536.1">
    <property type="nucleotide sequence ID" value="NZ_DAIPHI010000025.1"/>
</dbReference>
<comment type="caution">
    <text evidence="2">The sequence shown here is derived from an EMBL/GenBank/DDBJ whole genome shotgun (WGS) entry which is preliminary data.</text>
</comment>
<dbReference type="STRING" id="171383.AKJ31_02655"/>
<sequence>MGYIEPEESVFGVSLFERLEADSKPISLSQGPESSEVLRSIKRNVSNILNTRVGESLSSPTLGLVDFNDATAATLDLSIRIKLSIKRCLEEFEPRLTNVNVLVIKDDAEPLNLRFSVAAVVNTSAIHEKVKIDLLLDNNRKYRVIT</sequence>
<evidence type="ECO:0000313" key="2">
    <source>
        <dbReference type="EMBL" id="KOO09277.1"/>
    </source>
</evidence>
<dbReference type="Pfam" id="PF04965">
    <property type="entry name" value="GPW_gp25"/>
    <property type="match status" value="1"/>
</dbReference>
<dbReference type="Gene3D" id="3.10.450.40">
    <property type="match status" value="1"/>
</dbReference>
<dbReference type="PATRIC" id="fig|171383.3.peg.543"/>
<proteinExistence type="predicted"/>
<dbReference type="AlphaFoldDB" id="A0A0M0I565"/>
<evidence type="ECO:0000259" key="1">
    <source>
        <dbReference type="Pfam" id="PF04965"/>
    </source>
</evidence>
<gene>
    <name evidence="2" type="ORF">AKJ31_02655</name>
</gene>
<dbReference type="InterPro" id="IPR017737">
    <property type="entry name" value="TssE1-like"/>
</dbReference>
<reference evidence="3" key="1">
    <citation type="submission" date="2015-08" db="EMBL/GenBank/DDBJ databases">
        <title>Vibrio galatheae sp. nov., a novel member of the Vibrionaceae family isolated from the Solomon Islands.</title>
        <authorList>
            <person name="Giubergia S."/>
            <person name="Machado H."/>
            <person name="Mateiu R.V."/>
            <person name="Gram L."/>
        </authorList>
    </citation>
    <scope>NUCLEOTIDE SEQUENCE [LARGE SCALE GENOMIC DNA]</scope>
    <source>
        <strain evidence="3">DSM 19134</strain>
    </source>
</reference>